<protein>
    <recommendedName>
        <fullName evidence="2">RNA 2',3'-cyclic phosphodiesterase</fullName>
        <shortName evidence="2">RNA 2',3'-CPDase</shortName>
        <ecNumber evidence="2">3.1.4.58</ecNumber>
    </recommendedName>
</protein>
<sequence length="190" mass="20665">MRLFAAVLPPPAAADELATEVAALKRLPAAESLRWTGHAGWHFTLAFMGEVDDELVPDLQARLARAAHRTASFPLRLHRGGRFGHRALWIGAAGGIEQMRLLAERADAAARRAGVAMEEHRRYQAHLTIARTRDAGGDLRPYVEALDAFEGTSWQVGELALVRSNLPVSGVQGEQPRYEVVGSWSLEGAG</sequence>
<dbReference type="InterPro" id="IPR009097">
    <property type="entry name" value="Cyclic_Pdiesterase"/>
</dbReference>
<dbReference type="InterPro" id="IPR004175">
    <property type="entry name" value="RNA_CPDase"/>
</dbReference>
<comment type="similarity">
    <text evidence="2">Belongs to the 2H phosphoesterase superfamily. ThpR family.</text>
</comment>
<dbReference type="RefSeq" id="WP_351977064.1">
    <property type="nucleotide sequence ID" value="NZ_JBEPBX010000017.1"/>
</dbReference>
<name>A0ABV1UXJ0_9ACTN</name>
<dbReference type="Proteomes" id="UP001445472">
    <property type="component" value="Unassembled WGS sequence"/>
</dbReference>
<comment type="catalytic activity">
    <reaction evidence="2">
        <text>a 3'-end 2',3'-cyclophospho-ribonucleotide-RNA + H2O = a 3'-end 2'-phospho-ribonucleotide-RNA + H(+)</text>
        <dbReference type="Rhea" id="RHEA:11828"/>
        <dbReference type="Rhea" id="RHEA-COMP:10464"/>
        <dbReference type="Rhea" id="RHEA-COMP:17353"/>
        <dbReference type="ChEBI" id="CHEBI:15377"/>
        <dbReference type="ChEBI" id="CHEBI:15378"/>
        <dbReference type="ChEBI" id="CHEBI:83064"/>
        <dbReference type="ChEBI" id="CHEBI:173113"/>
        <dbReference type="EC" id="3.1.4.58"/>
    </reaction>
</comment>
<reference evidence="3 4" key="1">
    <citation type="submission" date="2024-06" db="EMBL/GenBank/DDBJ databases">
        <title>The Natural Products Discovery Center: Release of the First 8490 Sequenced Strains for Exploring Actinobacteria Biosynthetic Diversity.</title>
        <authorList>
            <person name="Kalkreuter E."/>
            <person name="Kautsar S.A."/>
            <person name="Yang D."/>
            <person name="Bader C.D."/>
            <person name="Teijaro C.N."/>
            <person name="Fluegel L."/>
            <person name="Davis C.M."/>
            <person name="Simpson J.R."/>
            <person name="Lauterbach L."/>
            <person name="Steele A.D."/>
            <person name="Gui C."/>
            <person name="Meng S."/>
            <person name="Li G."/>
            <person name="Viehrig K."/>
            <person name="Ye F."/>
            <person name="Su P."/>
            <person name="Kiefer A.F."/>
            <person name="Nichols A."/>
            <person name="Cepeda A.J."/>
            <person name="Yan W."/>
            <person name="Fan B."/>
            <person name="Jiang Y."/>
            <person name="Adhikari A."/>
            <person name="Zheng C.-J."/>
            <person name="Schuster L."/>
            <person name="Cowan T.M."/>
            <person name="Smanski M.J."/>
            <person name="Chevrette M.G."/>
            <person name="De Carvalho L.P.S."/>
            <person name="Shen B."/>
        </authorList>
    </citation>
    <scope>NUCLEOTIDE SEQUENCE [LARGE SCALE GENOMIC DNA]</scope>
    <source>
        <strain evidence="3 4">NPDC000837</strain>
    </source>
</reference>
<feature type="short sequence motif" description="HXTX 1" evidence="2">
    <location>
        <begin position="42"/>
        <end position="45"/>
    </location>
</feature>
<dbReference type="NCBIfam" id="TIGR02258">
    <property type="entry name" value="2_5_ligase"/>
    <property type="match status" value="1"/>
</dbReference>
<dbReference type="Gene3D" id="3.90.1140.10">
    <property type="entry name" value="Cyclic phosphodiesterase"/>
    <property type="match status" value="1"/>
</dbReference>
<keyword evidence="1 2" id="KW-0378">Hydrolase</keyword>
<dbReference type="EC" id="3.1.4.58" evidence="2"/>
<dbReference type="PANTHER" id="PTHR35561">
    <property type="entry name" value="RNA 2',3'-CYCLIC PHOSPHODIESTERASE"/>
    <property type="match status" value="1"/>
</dbReference>
<evidence type="ECO:0000256" key="1">
    <source>
        <dbReference type="ARBA" id="ARBA00022801"/>
    </source>
</evidence>
<comment type="function">
    <text evidence="2">Hydrolyzes RNA 2',3'-cyclic phosphodiester to an RNA 2'-phosphomonoester.</text>
</comment>
<dbReference type="SUPFAM" id="SSF55144">
    <property type="entry name" value="LigT-like"/>
    <property type="match status" value="1"/>
</dbReference>
<organism evidence="3 4">
    <name type="scientific">Streptomyces xantholiticus</name>
    <dbReference type="NCBI Taxonomy" id="68285"/>
    <lineage>
        <taxon>Bacteria</taxon>
        <taxon>Bacillati</taxon>
        <taxon>Actinomycetota</taxon>
        <taxon>Actinomycetes</taxon>
        <taxon>Kitasatosporales</taxon>
        <taxon>Streptomycetaceae</taxon>
        <taxon>Streptomyces</taxon>
    </lineage>
</organism>
<dbReference type="Pfam" id="PF13563">
    <property type="entry name" value="2_5_RNA_ligase2"/>
    <property type="match status" value="1"/>
</dbReference>
<accession>A0ABV1UXJ0</accession>
<evidence type="ECO:0000313" key="3">
    <source>
        <dbReference type="EMBL" id="MER6615509.1"/>
    </source>
</evidence>
<feature type="active site" description="Proton acceptor" evidence="2">
    <location>
        <position position="126"/>
    </location>
</feature>
<comment type="caution">
    <text evidence="3">The sequence shown here is derived from an EMBL/GenBank/DDBJ whole genome shotgun (WGS) entry which is preliminary data.</text>
</comment>
<keyword evidence="4" id="KW-1185">Reference proteome</keyword>
<evidence type="ECO:0000256" key="2">
    <source>
        <dbReference type="HAMAP-Rule" id="MF_01940"/>
    </source>
</evidence>
<feature type="short sequence motif" description="HXTX 2" evidence="2">
    <location>
        <begin position="126"/>
        <end position="129"/>
    </location>
</feature>
<dbReference type="HAMAP" id="MF_01940">
    <property type="entry name" value="RNA_CPDase"/>
    <property type="match status" value="1"/>
</dbReference>
<gene>
    <name evidence="3" type="primary">thpR</name>
    <name evidence="3" type="ORF">ABT276_19525</name>
</gene>
<feature type="active site" description="Proton donor" evidence="2">
    <location>
        <position position="42"/>
    </location>
</feature>
<dbReference type="PANTHER" id="PTHR35561:SF1">
    <property type="entry name" value="RNA 2',3'-CYCLIC PHOSPHODIESTERASE"/>
    <property type="match status" value="1"/>
</dbReference>
<proteinExistence type="inferred from homology"/>
<dbReference type="EMBL" id="JBEPBX010000017">
    <property type="protein sequence ID" value="MER6615509.1"/>
    <property type="molecule type" value="Genomic_DNA"/>
</dbReference>
<evidence type="ECO:0000313" key="4">
    <source>
        <dbReference type="Proteomes" id="UP001445472"/>
    </source>
</evidence>